<dbReference type="KEGG" id="ffu:CLAFUR5_11037"/>
<dbReference type="Proteomes" id="UP000756132">
    <property type="component" value="Chromosome 8"/>
</dbReference>
<gene>
    <name evidence="2" type="ORF">CLAFUR5_11037</name>
</gene>
<dbReference type="EMBL" id="CP090170">
    <property type="protein sequence ID" value="UJO21287.1"/>
    <property type="molecule type" value="Genomic_DNA"/>
</dbReference>
<organism evidence="2 3">
    <name type="scientific">Passalora fulva</name>
    <name type="common">Tomato leaf mold</name>
    <name type="synonym">Cladosporium fulvum</name>
    <dbReference type="NCBI Taxonomy" id="5499"/>
    <lineage>
        <taxon>Eukaryota</taxon>
        <taxon>Fungi</taxon>
        <taxon>Dikarya</taxon>
        <taxon>Ascomycota</taxon>
        <taxon>Pezizomycotina</taxon>
        <taxon>Dothideomycetes</taxon>
        <taxon>Dothideomycetidae</taxon>
        <taxon>Mycosphaerellales</taxon>
        <taxon>Mycosphaerellaceae</taxon>
        <taxon>Fulvia</taxon>
    </lineage>
</organism>
<dbReference type="AlphaFoldDB" id="A0A9Q8PF59"/>
<protein>
    <submittedName>
        <fullName evidence="2">Uncharacterized protein</fullName>
    </submittedName>
</protein>
<feature type="region of interest" description="Disordered" evidence="1">
    <location>
        <begin position="1"/>
        <end position="93"/>
    </location>
</feature>
<accession>A0A9Q8PF59</accession>
<evidence type="ECO:0000313" key="2">
    <source>
        <dbReference type="EMBL" id="UJO21287.1"/>
    </source>
</evidence>
<sequence>MGTSSTTHTSSAASHIPRQLSTNIQSDIFKQSRATFKSSDPNRRSILAMSNNRNIEDKASPLSVEGKPTEYLNSAANGKEENMRASSQHAQKAVEVQDKNHAEDWLDAQRVAFELAMGNRDSTRGN</sequence>
<reference evidence="2" key="1">
    <citation type="submission" date="2021-12" db="EMBL/GenBank/DDBJ databases">
        <authorList>
            <person name="Zaccaron A."/>
            <person name="Stergiopoulos I."/>
        </authorList>
    </citation>
    <scope>NUCLEOTIDE SEQUENCE</scope>
    <source>
        <strain evidence="2">Race5_Kim</strain>
    </source>
</reference>
<name>A0A9Q8PF59_PASFU</name>
<proteinExistence type="predicted"/>
<feature type="compositionally biased region" description="Low complexity" evidence="1">
    <location>
        <begin position="1"/>
        <end position="15"/>
    </location>
</feature>
<reference evidence="2" key="2">
    <citation type="journal article" date="2022" name="Microb. Genom.">
        <title>A chromosome-scale genome assembly of the tomato pathogen Cladosporium fulvum reveals a compartmentalized genome architecture and the presence of a dispensable chromosome.</title>
        <authorList>
            <person name="Zaccaron A.Z."/>
            <person name="Chen L.H."/>
            <person name="Samaras A."/>
            <person name="Stergiopoulos I."/>
        </authorList>
    </citation>
    <scope>NUCLEOTIDE SEQUENCE</scope>
    <source>
        <strain evidence="2">Race5_Kim</strain>
    </source>
</reference>
<keyword evidence="3" id="KW-1185">Reference proteome</keyword>
<dbReference type="RefSeq" id="XP_047765653.1">
    <property type="nucleotide sequence ID" value="XM_047910185.1"/>
</dbReference>
<evidence type="ECO:0000256" key="1">
    <source>
        <dbReference type="SAM" id="MobiDB-lite"/>
    </source>
</evidence>
<evidence type="ECO:0000313" key="3">
    <source>
        <dbReference type="Proteomes" id="UP000756132"/>
    </source>
</evidence>
<dbReference type="GeneID" id="71990915"/>
<feature type="compositionally biased region" description="Polar residues" evidence="1">
    <location>
        <begin position="19"/>
        <end position="39"/>
    </location>
</feature>